<keyword evidence="2" id="KW-0472">Membrane</keyword>
<dbReference type="Pfam" id="PF10646">
    <property type="entry name" value="Germane"/>
    <property type="match status" value="1"/>
</dbReference>
<evidence type="ECO:0000313" key="5">
    <source>
        <dbReference type="Proteomes" id="UP001596203"/>
    </source>
</evidence>
<feature type="region of interest" description="Disordered" evidence="1">
    <location>
        <begin position="114"/>
        <end position="167"/>
    </location>
</feature>
<dbReference type="SMART" id="SM00909">
    <property type="entry name" value="Germane"/>
    <property type="match status" value="1"/>
</dbReference>
<evidence type="ECO:0000313" key="4">
    <source>
        <dbReference type="EMBL" id="MFC6023287.1"/>
    </source>
</evidence>
<evidence type="ECO:0000256" key="1">
    <source>
        <dbReference type="SAM" id="MobiDB-lite"/>
    </source>
</evidence>
<name>A0ABW1KQY1_9ACTN</name>
<gene>
    <name evidence="4" type="ORF">ACFP2T_44935</name>
</gene>
<feature type="region of interest" description="Disordered" evidence="1">
    <location>
        <begin position="32"/>
        <end position="83"/>
    </location>
</feature>
<dbReference type="Pfam" id="PF10648">
    <property type="entry name" value="Gmad2"/>
    <property type="match status" value="1"/>
</dbReference>
<dbReference type="EMBL" id="JBHSPR010000085">
    <property type="protein sequence ID" value="MFC6023287.1"/>
    <property type="molecule type" value="Genomic_DNA"/>
</dbReference>
<keyword evidence="2" id="KW-1133">Transmembrane helix</keyword>
<accession>A0ABW1KQY1</accession>
<organism evidence="4 5">
    <name type="scientific">Plantactinospora solaniradicis</name>
    <dbReference type="NCBI Taxonomy" id="1723736"/>
    <lineage>
        <taxon>Bacteria</taxon>
        <taxon>Bacillati</taxon>
        <taxon>Actinomycetota</taxon>
        <taxon>Actinomycetes</taxon>
        <taxon>Micromonosporales</taxon>
        <taxon>Micromonosporaceae</taxon>
        <taxon>Plantactinospora</taxon>
    </lineage>
</organism>
<keyword evidence="5" id="KW-1185">Reference proteome</keyword>
<evidence type="ECO:0000259" key="3">
    <source>
        <dbReference type="SMART" id="SM00909"/>
    </source>
</evidence>
<keyword evidence="2" id="KW-0812">Transmembrane</keyword>
<evidence type="ECO:0000256" key="2">
    <source>
        <dbReference type="SAM" id="Phobius"/>
    </source>
</evidence>
<feature type="domain" description="GerMN" evidence="3">
    <location>
        <begin position="204"/>
        <end position="292"/>
    </location>
</feature>
<sequence>MDEDLLRRVLAAEADRIEPAPGALPLIQHRIQAGVPGPTRRGWWTGMGRSRDRTGPRPSPDLSGPRPPSRRTGVGGSAGGTDRRRWAGWSPLAAGAVTVATLAVAVVGVGLASSVMPTPSDRRTGSPAGVLGAEPTTSPAAPSQQVRPGPTPPGGPEPSVGTTSGTAPTASLAVYYQGGDPDRPRLYREFHRLWLRDGSAADRITAAVRNLLDGPTGMDPNYLNAWPTGTDLRGVSVSDGTATVDLAGAARNEVGEAVARMAVQQLVWTVTAVPGVSGVRLRLDGTPVDRLWGRVDVSGVLRRGPAVEVLAPVWLIAPQHGDAVGRTFQVHLAGILPEATAQLRIQRDGRTVSEETITLSIAGPAQGEYRHSVTLPPGRYTLTAYAISLADGREQHLDDHIITVR</sequence>
<proteinExistence type="predicted"/>
<dbReference type="InterPro" id="IPR019606">
    <property type="entry name" value="GerMN"/>
</dbReference>
<protein>
    <submittedName>
        <fullName evidence="4">GerMN domain-containing protein</fullName>
    </submittedName>
</protein>
<reference evidence="5" key="1">
    <citation type="journal article" date="2019" name="Int. J. Syst. Evol. Microbiol.">
        <title>The Global Catalogue of Microorganisms (GCM) 10K type strain sequencing project: providing services to taxonomists for standard genome sequencing and annotation.</title>
        <authorList>
            <consortium name="The Broad Institute Genomics Platform"/>
            <consortium name="The Broad Institute Genome Sequencing Center for Infectious Disease"/>
            <person name="Wu L."/>
            <person name="Ma J."/>
        </authorList>
    </citation>
    <scope>NUCLEOTIDE SEQUENCE [LARGE SCALE GENOMIC DNA]</scope>
    <source>
        <strain evidence="5">ZS-35-S2</strain>
    </source>
</reference>
<dbReference type="RefSeq" id="WP_377433347.1">
    <property type="nucleotide sequence ID" value="NZ_JBHSPR010000085.1"/>
</dbReference>
<feature type="compositionally biased region" description="Low complexity" evidence="1">
    <location>
        <begin position="157"/>
        <end position="166"/>
    </location>
</feature>
<feature type="compositionally biased region" description="Polar residues" evidence="1">
    <location>
        <begin position="135"/>
        <end position="146"/>
    </location>
</feature>
<feature type="transmembrane region" description="Helical" evidence="2">
    <location>
        <begin position="92"/>
        <end position="116"/>
    </location>
</feature>
<comment type="caution">
    <text evidence="4">The sequence shown here is derived from an EMBL/GenBank/DDBJ whole genome shotgun (WGS) entry which is preliminary data.</text>
</comment>
<dbReference type="InterPro" id="IPR018911">
    <property type="entry name" value="Gmad2_Ig-like_dom"/>
</dbReference>
<dbReference type="Proteomes" id="UP001596203">
    <property type="component" value="Unassembled WGS sequence"/>
</dbReference>